<dbReference type="InterPro" id="IPR016156">
    <property type="entry name" value="FAD/NAD-linked_Rdtase_dimer_sf"/>
</dbReference>
<keyword evidence="3" id="KW-0285">Flavoprotein</keyword>
<dbReference type="AlphaFoldDB" id="A0A4R2EMM1"/>
<dbReference type="PROSITE" id="PS01148">
    <property type="entry name" value="UPF0033"/>
    <property type="match status" value="1"/>
</dbReference>
<dbReference type="SUPFAM" id="SSF51905">
    <property type="entry name" value="FAD/NAD(P)-binding domain"/>
    <property type="match status" value="1"/>
</dbReference>
<protein>
    <submittedName>
        <fullName evidence="6">NADPH-dependent 2,4-dienoyl-CoA reductase/sulfur reductase-like enzyme</fullName>
    </submittedName>
</protein>
<dbReference type="SMART" id="SM00450">
    <property type="entry name" value="RHOD"/>
    <property type="match status" value="1"/>
</dbReference>
<dbReference type="PRINTS" id="PR00368">
    <property type="entry name" value="FADPNR"/>
</dbReference>
<comment type="cofactor">
    <cofactor evidence="1">
        <name>FAD</name>
        <dbReference type="ChEBI" id="CHEBI:57692"/>
    </cofactor>
</comment>
<dbReference type="InterPro" id="IPR027396">
    <property type="entry name" value="DsrEFH-like"/>
</dbReference>
<comment type="similarity">
    <text evidence="2">Belongs to the class-III pyridine nucleotide-disulfide oxidoreductase family.</text>
</comment>
<evidence type="ECO:0000256" key="2">
    <source>
        <dbReference type="ARBA" id="ARBA00009130"/>
    </source>
</evidence>
<reference evidence="6 7" key="1">
    <citation type="submission" date="2019-03" db="EMBL/GenBank/DDBJ databases">
        <title>Genomic Encyclopedia of Archaeal and Bacterial Type Strains, Phase II (KMG-II): from individual species to whole genera.</title>
        <authorList>
            <person name="Goeker M."/>
        </authorList>
    </citation>
    <scope>NUCLEOTIDE SEQUENCE [LARGE SCALE GENOMIC DNA]</scope>
    <source>
        <strain evidence="6 7">RL-C</strain>
    </source>
</reference>
<dbReference type="Pfam" id="PF13686">
    <property type="entry name" value="DrsE_2"/>
    <property type="match status" value="1"/>
</dbReference>
<organism evidence="6 7">
    <name type="scientific">Acetobacteroides hydrogenigenes</name>
    <dbReference type="NCBI Taxonomy" id="979970"/>
    <lineage>
        <taxon>Bacteria</taxon>
        <taxon>Pseudomonadati</taxon>
        <taxon>Bacteroidota</taxon>
        <taxon>Bacteroidia</taxon>
        <taxon>Bacteroidales</taxon>
        <taxon>Rikenellaceae</taxon>
        <taxon>Acetobacteroides</taxon>
    </lineage>
</organism>
<dbReference type="InterPro" id="IPR004099">
    <property type="entry name" value="Pyr_nucl-diS_OxRdtase_dimer"/>
</dbReference>
<accession>A0A4R2EMM1</accession>
<dbReference type="InterPro" id="IPR023753">
    <property type="entry name" value="FAD/NAD-binding_dom"/>
</dbReference>
<dbReference type="InterPro" id="IPR036873">
    <property type="entry name" value="Rhodanese-like_dom_sf"/>
</dbReference>
<dbReference type="EMBL" id="SLWB01000004">
    <property type="protein sequence ID" value="TCN70063.1"/>
    <property type="molecule type" value="Genomic_DNA"/>
</dbReference>
<evidence type="ECO:0000256" key="4">
    <source>
        <dbReference type="ARBA" id="ARBA00022827"/>
    </source>
</evidence>
<sequence length="817" mass="89243">MKYLIVGGVAGGATTAARLRRMDEQSQIVMFERGEHVSYANCGLPYYIGGTIAEREKLFLQTPQSFNARFNVDVRVNAEVVAINRNEKTVTVKNLASGEEYVENYDKLVLSPGAEPVRPPLPGIDTEGIFTLRNVTDTDRIKRYVTENSIKRAVVVGAGFIGLEMAENLHQLGALVSIVEMSEQVMTPLDYSMASIVHQHLKTKNVEFYLKEAVTAFRKENGQIVVSLKSGRELKAELVILSIGVRPDNKLAKDAGLDIGVTGGIKVNEHLQTSDADIYAVGDAIEYINPITQKPTITYLAGPANRQGRICADNIVFGNRIAYKGSIATAIAKVFDITVGSTGVAGKTLKREGISYLESTTHSASHAGYYPGAIPMSIKIMYAPETGKLYGAQVVGYDGTDKRLDMLATVIKNNGTIHDLVDIEHAYAPPYSSAKDPVNIAGYVAENILAGKMRPVYWRQLIGDDAKEFFLLDVRTKEENALGTIPGAVNIPVDGLRQHLNEIPKDKKIAVFCAVGLRGHVASRILMQNGFSEVYNLSGGYKTYQTAVQKQSNEDIYANLTIEKDDHIYQKTPKIKVQALKVDACGLQCPGPIMKLKKSFDDAQAGDMVEITSTDPGFARDVQSWCSSTGNRLVSLTNEKGVITAIAEKVEVKATTQAAISPKNKTLIVFSDDLDRALASFVLANGAAATGHKVTMFFTFWGLNVIKKQQKPAVAKDIMGRMFGWMMPSSSRKLKLSKMHMGGMGTAMMRNEMKRKGIDSLESLIQQAIDNGVEFIACQMSMDVMGVKKEELLDNVEVGGVATYMERAENAGVNLFI</sequence>
<dbReference type="SUPFAM" id="SSF52821">
    <property type="entry name" value="Rhodanese/Cell cycle control phosphatase"/>
    <property type="match status" value="1"/>
</dbReference>
<dbReference type="Pfam" id="PF00581">
    <property type="entry name" value="Rhodanese"/>
    <property type="match status" value="1"/>
</dbReference>
<evidence type="ECO:0000256" key="3">
    <source>
        <dbReference type="ARBA" id="ARBA00022630"/>
    </source>
</evidence>
<gene>
    <name evidence="6" type="ORF">CLV25_10414</name>
</gene>
<name>A0A4R2EMM1_9BACT</name>
<dbReference type="PANTHER" id="PTHR43429">
    <property type="entry name" value="PYRIDINE NUCLEOTIDE-DISULFIDE OXIDOREDUCTASE DOMAIN-CONTAINING"/>
    <property type="match status" value="1"/>
</dbReference>
<dbReference type="Gene3D" id="3.30.110.40">
    <property type="entry name" value="TusA-like domain"/>
    <property type="match status" value="1"/>
</dbReference>
<evidence type="ECO:0000313" key="7">
    <source>
        <dbReference type="Proteomes" id="UP000294830"/>
    </source>
</evidence>
<dbReference type="Pfam" id="PF01206">
    <property type="entry name" value="TusA"/>
    <property type="match status" value="1"/>
</dbReference>
<dbReference type="PRINTS" id="PR00411">
    <property type="entry name" value="PNDRDTASEI"/>
</dbReference>
<dbReference type="SUPFAM" id="SSF55424">
    <property type="entry name" value="FAD/NAD-linked reductases, dimerisation (C-terminal) domain"/>
    <property type="match status" value="1"/>
</dbReference>
<dbReference type="GO" id="GO:0016491">
    <property type="term" value="F:oxidoreductase activity"/>
    <property type="evidence" value="ECO:0007669"/>
    <property type="project" value="InterPro"/>
</dbReference>
<evidence type="ECO:0000313" key="6">
    <source>
        <dbReference type="EMBL" id="TCN70063.1"/>
    </source>
</evidence>
<dbReference type="InterPro" id="IPR001455">
    <property type="entry name" value="TusA-like"/>
</dbReference>
<proteinExistence type="inferred from homology"/>
<dbReference type="PROSITE" id="PS50206">
    <property type="entry name" value="RHODANESE_3"/>
    <property type="match status" value="1"/>
</dbReference>
<dbReference type="SUPFAM" id="SSF64307">
    <property type="entry name" value="SirA-like"/>
    <property type="match status" value="1"/>
</dbReference>
<dbReference type="InterPro" id="IPR036188">
    <property type="entry name" value="FAD/NAD-bd_sf"/>
</dbReference>
<evidence type="ECO:0000259" key="5">
    <source>
        <dbReference type="PROSITE" id="PS50206"/>
    </source>
</evidence>
<dbReference type="Gene3D" id="3.50.50.60">
    <property type="entry name" value="FAD/NAD(P)-binding domain"/>
    <property type="match status" value="2"/>
</dbReference>
<feature type="domain" description="Rhodanese" evidence="5">
    <location>
        <begin position="465"/>
        <end position="553"/>
    </location>
</feature>
<dbReference type="Gene3D" id="3.40.1260.10">
    <property type="entry name" value="DsrEFH-like"/>
    <property type="match status" value="1"/>
</dbReference>
<evidence type="ECO:0000256" key="1">
    <source>
        <dbReference type="ARBA" id="ARBA00001974"/>
    </source>
</evidence>
<dbReference type="InterPro" id="IPR036868">
    <property type="entry name" value="TusA-like_sf"/>
</dbReference>
<dbReference type="InterPro" id="IPR050260">
    <property type="entry name" value="FAD-bd_OxRdtase"/>
</dbReference>
<dbReference type="Pfam" id="PF07992">
    <property type="entry name" value="Pyr_redox_2"/>
    <property type="match status" value="1"/>
</dbReference>
<dbReference type="SUPFAM" id="SSF75169">
    <property type="entry name" value="DsrEFH-like"/>
    <property type="match status" value="1"/>
</dbReference>
<dbReference type="Proteomes" id="UP000294830">
    <property type="component" value="Unassembled WGS sequence"/>
</dbReference>
<dbReference type="InterPro" id="IPR032836">
    <property type="entry name" value="DsrE2-like"/>
</dbReference>
<comment type="caution">
    <text evidence="6">The sequence shown here is derived from an EMBL/GenBank/DDBJ whole genome shotgun (WGS) entry which is preliminary data.</text>
</comment>
<keyword evidence="4" id="KW-0274">FAD</keyword>
<keyword evidence="7" id="KW-1185">Reference proteome</keyword>
<dbReference type="Gene3D" id="3.40.250.10">
    <property type="entry name" value="Rhodanese-like domain"/>
    <property type="match status" value="1"/>
</dbReference>
<dbReference type="InterPro" id="IPR001763">
    <property type="entry name" value="Rhodanese-like_dom"/>
</dbReference>
<dbReference type="RefSeq" id="WP_131838626.1">
    <property type="nucleotide sequence ID" value="NZ_SLWB01000004.1"/>
</dbReference>
<dbReference type="OrthoDB" id="9792592at2"/>
<dbReference type="CDD" id="cd01524">
    <property type="entry name" value="RHOD_Pyr_redox"/>
    <property type="match status" value="1"/>
</dbReference>
<dbReference type="Pfam" id="PF02852">
    <property type="entry name" value="Pyr_redox_dim"/>
    <property type="match status" value="1"/>
</dbReference>